<dbReference type="PRINTS" id="PR00783">
    <property type="entry name" value="MINTRINSICP"/>
</dbReference>
<feature type="transmembrane region" description="Helical" evidence="7">
    <location>
        <begin position="62"/>
        <end position="82"/>
    </location>
</feature>
<dbReference type="GO" id="GO:0015267">
    <property type="term" value="F:channel activity"/>
    <property type="evidence" value="ECO:0007669"/>
    <property type="project" value="InterPro"/>
</dbReference>
<evidence type="ECO:0000256" key="3">
    <source>
        <dbReference type="ARBA" id="ARBA00022692"/>
    </source>
</evidence>
<feature type="transmembrane region" description="Helical" evidence="7">
    <location>
        <begin position="37"/>
        <end position="56"/>
    </location>
</feature>
<gene>
    <name evidence="8" type="ORF">CLV92_101328</name>
</gene>
<dbReference type="InterPro" id="IPR023271">
    <property type="entry name" value="Aquaporin-like"/>
</dbReference>
<keyword evidence="5 7" id="KW-0472">Membrane</keyword>
<feature type="transmembrane region" description="Helical" evidence="7">
    <location>
        <begin position="155"/>
        <end position="174"/>
    </location>
</feature>
<keyword evidence="4 7" id="KW-1133">Transmembrane helix</keyword>
<evidence type="ECO:0000256" key="4">
    <source>
        <dbReference type="ARBA" id="ARBA00022989"/>
    </source>
</evidence>
<dbReference type="InterPro" id="IPR034294">
    <property type="entry name" value="Aquaporin_transptr"/>
</dbReference>
<protein>
    <submittedName>
        <fullName evidence="8">Aquaporin NIP</fullName>
    </submittedName>
</protein>
<evidence type="ECO:0000256" key="6">
    <source>
        <dbReference type="RuleBase" id="RU000477"/>
    </source>
</evidence>
<sequence length="254" mass="25240">MGSRHADRLAVHGATSSRGLYGSTPGRHVARAGAAELVGTFVLVLAGTATAMGWLVGQAPGYDLLAVVLAFGLALTALAAGLGHVSGCHLNPAVTLGLASAGRFPWKAVPVYLGAQLVGAVLASLAVWAMYGPAAREDAGLAVTLPAEGVSDVRALLVEALITFVLVLVVMSVATDDRAPAAIAPVAAGAALAVCIFVAAPITGGAVNPARAFGPAVVAGNLTSLWVYFAGPILGGVLAALLYGKVFARTEAPS</sequence>
<dbReference type="AlphaFoldDB" id="A0A2S6IW91"/>
<dbReference type="Gene3D" id="1.20.1080.10">
    <property type="entry name" value="Glycerol uptake facilitator protein"/>
    <property type="match status" value="1"/>
</dbReference>
<evidence type="ECO:0000256" key="5">
    <source>
        <dbReference type="ARBA" id="ARBA00023136"/>
    </source>
</evidence>
<evidence type="ECO:0000256" key="2">
    <source>
        <dbReference type="ARBA" id="ARBA00022448"/>
    </source>
</evidence>
<comment type="subcellular location">
    <subcellularLocation>
        <location evidence="1">Membrane</location>
        <topology evidence="1">Multi-pass membrane protein</topology>
    </subcellularLocation>
</comment>
<evidence type="ECO:0000313" key="8">
    <source>
        <dbReference type="EMBL" id="PPK98629.1"/>
    </source>
</evidence>
<dbReference type="PROSITE" id="PS00221">
    <property type="entry name" value="MIP"/>
    <property type="match status" value="1"/>
</dbReference>
<organism evidence="8 9">
    <name type="scientific">Kineococcus xinjiangensis</name>
    <dbReference type="NCBI Taxonomy" id="512762"/>
    <lineage>
        <taxon>Bacteria</taxon>
        <taxon>Bacillati</taxon>
        <taxon>Actinomycetota</taxon>
        <taxon>Actinomycetes</taxon>
        <taxon>Kineosporiales</taxon>
        <taxon>Kineosporiaceae</taxon>
        <taxon>Kineococcus</taxon>
    </lineage>
</organism>
<dbReference type="SUPFAM" id="SSF81338">
    <property type="entry name" value="Aquaporin-like"/>
    <property type="match status" value="1"/>
</dbReference>
<dbReference type="PANTHER" id="PTHR45724">
    <property type="entry name" value="AQUAPORIN NIP2-1"/>
    <property type="match status" value="1"/>
</dbReference>
<dbReference type="InterPro" id="IPR000425">
    <property type="entry name" value="MIP"/>
</dbReference>
<dbReference type="InterPro" id="IPR022357">
    <property type="entry name" value="MIP_CS"/>
</dbReference>
<comment type="similarity">
    <text evidence="6">Belongs to the MIP/aquaporin (TC 1.A.8) family.</text>
</comment>
<accession>A0A2S6IW91</accession>
<evidence type="ECO:0000313" key="9">
    <source>
        <dbReference type="Proteomes" id="UP000239485"/>
    </source>
</evidence>
<name>A0A2S6IW91_9ACTN</name>
<keyword evidence="9" id="KW-1185">Reference proteome</keyword>
<evidence type="ECO:0000256" key="1">
    <source>
        <dbReference type="ARBA" id="ARBA00004141"/>
    </source>
</evidence>
<evidence type="ECO:0000256" key="7">
    <source>
        <dbReference type="SAM" id="Phobius"/>
    </source>
</evidence>
<dbReference type="Proteomes" id="UP000239485">
    <property type="component" value="Unassembled WGS sequence"/>
</dbReference>
<dbReference type="EMBL" id="PTJD01000001">
    <property type="protein sequence ID" value="PPK98629.1"/>
    <property type="molecule type" value="Genomic_DNA"/>
</dbReference>
<feature type="transmembrane region" description="Helical" evidence="7">
    <location>
        <begin position="181"/>
        <end position="205"/>
    </location>
</feature>
<dbReference type="NCBIfam" id="TIGR00861">
    <property type="entry name" value="MIP"/>
    <property type="match status" value="1"/>
</dbReference>
<keyword evidence="3 6" id="KW-0812">Transmembrane</keyword>
<dbReference type="Pfam" id="PF00230">
    <property type="entry name" value="MIP"/>
    <property type="match status" value="1"/>
</dbReference>
<reference evidence="8 9" key="1">
    <citation type="submission" date="2018-02" db="EMBL/GenBank/DDBJ databases">
        <title>Genomic Encyclopedia of Archaeal and Bacterial Type Strains, Phase II (KMG-II): from individual species to whole genera.</title>
        <authorList>
            <person name="Goeker M."/>
        </authorList>
    </citation>
    <scope>NUCLEOTIDE SEQUENCE [LARGE SCALE GENOMIC DNA]</scope>
    <source>
        <strain evidence="8 9">DSM 22857</strain>
    </source>
</reference>
<feature type="transmembrane region" description="Helical" evidence="7">
    <location>
        <begin position="225"/>
        <end position="244"/>
    </location>
</feature>
<keyword evidence="2 6" id="KW-0813">Transport</keyword>
<dbReference type="PANTHER" id="PTHR45724:SF13">
    <property type="entry name" value="AQUAPORIN NIP1-1-RELATED"/>
    <property type="match status" value="1"/>
</dbReference>
<comment type="caution">
    <text evidence="8">The sequence shown here is derived from an EMBL/GenBank/DDBJ whole genome shotgun (WGS) entry which is preliminary data.</text>
</comment>
<dbReference type="GO" id="GO:0016020">
    <property type="term" value="C:membrane"/>
    <property type="evidence" value="ECO:0007669"/>
    <property type="project" value="UniProtKB-SubCell"/>
</dbReference>
<proteinExistence type="inferred from homology"/>
<feature type="transmembrane region" description="Helical" evidence="7">
    <location>
        <begin position="111"/>
        <end position="131"/>
    </location>
</feature>